<sequence length="136" mass="14855">MLAKTTTVVAALALVPSAAAFFDCIYPKNSTPRVPAGACCDSVVKHTIFDIPFEYTGKNCKSPPPKREKKTCMTAYLHSTDPCGRDLYFDCKWNQKPACCEPLMMVPQAKSNPACKLPLVREEHSGPPVPCPDPNP</sequence>
<dbReference type="EMBL" id="AZHB01000005">
    <property type="protein sequence ID" value="OAA69806.1"/>
    <property type="molecule type" value="Genomic_DNA"/>
</dbReference>
<keyword evidence="3" id="KW-1185">Reference proteome</keyword>
<organism evidence="2 3">
    <name type="scientific">Cordyceps fumosorosea (strain ARSEF 2679)</name>
    <name type="common">Isaria fumosorosea</name>
    <dbReference type="NCBI Taxonomy" id="1081104"/>
    <lineage>
        <taxon>Eukaryota</taxon>
        <taxon>Fungi</taxon>
        <taxon>Dikarya</taxon>
        <taxon>Ascomycota</taxon>
        <taxon>Pezizomycotina</taxon>
        <taxon>Sordariomycetes</taxon>
        <taxon>Hypocreomycetidae</taxon>
        <taxon>Hypocreales</taxon>
        <taxon>Cordycipitaceae</taxon>
        <taxon>Cordyceps</taxon>
    </lineage>
</organism>
<evidence type="ECO:0000313" key="2">
    <source>
        <dbReference type="EMBL" id="OAA69806.1"/>
    </source>
</evidence>
<dbReference type="Proteomes" id="UP000076744">
    <property type="component" value="Unassembled WGS sequence"/>
</dbReference>
<evidence type="ECO:0000256" key="1">
    <source>
        <dbReference type="SAM" id="SignalP"/>
    </source>
</evidence>
<reference evidence="2 3" key="1">
    <citation type="journal article" date="2016" name="Genome Biol. Evol.">
        <title>Divergent and convergent evolution of fungal pathogenicity.</title>
        <authorList>
            <person name="Shang Y."/>
            <person name="Xiao G."/>
            <person name="Zheng P."/>
            <person name="Cen K."/>
            <person name="Zhan S."/>
            <person name="Wang C."/>
        </authorList>
    </citation>
    <scope>NUCLEOTIDE SEQUENCE [LARGE SCALE GENOMIC DNA]</scope>
    <source>
        <strain evidence="2 3">ARSEF 2679</strain>
    </source>
</reference>
<protein>
    <submittedName>
        <fullName evidence="2">Uncharacterized protein</fullName>
    </submittedName>
</protein>
<feature type="chain" id="PRO_5007895589" evidence="1">
    <location>
        <begin position="21"/>
        <end position="136"/>
    </location>
</feature>
<keyword evidence="1" id="KW-0732">Signal</keyword>
<accession>A0A168B9F6</accession>
<dbReference type="RefSeq" id="XP_018706410.1">
    <property type="nucleotide sequence ID" value="XM_018846682.1"/>
</dbReference>
<proteinExistence type="predicted"/>
<gene>
    <name evidence="2" type="ORF">ISF_03076</name>
</gene>
<comment type="caution">
    <text evidence="2">The sequence shown here is derived from an EMBL/GenBank/DDBJ whole genome shotgun (WGS) entry which is preliminary data.</text>
</comment>
<dbReference type="GeneID" id="30019368"/>
<name>A0A168B9F6_CORFA</name>
<dbReference type="AlphaFoldDB" id="A0A168B9F6"/>
<evidence type="ECO:0000313" key="3">
    <source>
        <dbReference type="Proteomes" id="UP000076744"/>
    </source>
</evidence>
<feature type="signal peptide" evidence="1">
    <location>
        <begin position="1"/>
        <end position="20"/>
    </location>
</feature>